<name>A0A3M7PFV6_BRAPC</name>
<gene>
    <name evidence="1" type="ORF">BpHYR1_010678</name>
</gene>
<organism evidence="1 2">
    <name type="scientific">Brachionus plicatilis</name>
    <name type="common">Marine rotifer</name>
    <name type="synonym">Brachionus muelleri</name>
    <dbReference type="NCBI Taxonomy" id="10195"/>
    <lineage>
        <taxon>Eukaryota</taxon>
        <taxon>Metazoa</taxon>
        <taxon>Spiralia</taxon>
        <taxon>Gnathifera</taxon>
        <taxon>Rotifera</taxon>
        <taxon>Eurotatoria</taxon>
        <taxon>Monogononta</taxon>
        <taxon>Pseudotrocha</taxon>
        <taxon>Ploima</taxon>
        <taxon>Brachionidae</taxon>
        <taxon>Brachionus</taxon>
    </lineage>
</organism>
<accession>A0A3M7PFV6</accession>
<dbReference type="Proteomes" id="UP000276133">
    <property type="component" value="Unassembled WGS sequence"/>
</dbReference>
<proteinExistence type="predicted"/>
<comment type="caution">
    <text evidence="1">The sequence shown here is derived from an EMBL/GenBank/DDBJ whole genome shotgun (WGS) entry which is preliminary data.</text>
</comment>
<keyword evidence="2" id="KW-1185">Reference proteome</keyword>
<evidence type="ECO:0000313" key="2">
    <source>
        <dbReference type="Proteomes" id="UP000276133"/>
    </source>
</evidence>
<reference evidence="1 2" key="1">
    <citation type="journal article" date="2018" name="Sci. Rep.">
        <title>Genomic signatures of local adaptation to the degree of environmental predictability in rotifers.</title>
        <authorList>
            <person name="Franch-Gras L."/>
            <person name="Hahn C."/>
            <person name="Garcia-Roger E.M."/>
            <person name="Carmona M.J."/>
            <person name="Serra M."/>
            <person name="Gomez A."/>
        </authorList>
    </citation>
    <scope>NUCLEOTIDE SEQUENCE [LARGE SCALE GENOMIC DNA]</scope>
    <source>
        <strain evidence="1">HYR1</strain>
    </source>
</reference>
<protein>
    <submittedName>
        <fullName evidence="1">Uncharacterized protein</fullName>
    </submittedName>
</protein>
<dbReference type="AlphaFoldDB" id="A0A3M7PFV6"/>
<dbReference type="EMBL" id="REGN01011294">
    <property type="protein sequence ID" value="RMZ97620.1"/>
    <property type="molecule type" value="Genomic_DNA"/>
</dbReference>
<feature type="non-terminal residue" evidence="1">
    <location>
        <position position="88"/>
    </location>
</feature>
<sequence>MFLKCNKKYIYIKNSIYHSYRSSIKTISYPLESLARENNINETIFKLEDENPRSKKILYHSLWLLITSTSLNLVRTPPYRPPSYIGDS</sequence>
<evidence type="ECO:0000313" key="1">
    <source>
        <dbReference type="EMBL" id="RMZ97620.1"/>
    </source>
</evidence>